<dbReference type="InterPro" id="IPR001322">
    <property type="entry name" value="Lamin_tail_dom"/>
</dbReference>
<dbReference type="EMBL" id="JARSFG010000047">
    <property type="protein sequence ID" value="MEC1180831.1"/>
    <property type="molecule type" value="Genomic_DNA"/>
</dbReference>
<keyword evidence="1" id="KW-0732">Signal</keyword>
<dbReference type="InterPro" id="IPR036415">
    <property type="entry name" value="Lamin_tail_dom_sf"/>
</dbReference>
<dbReference type="Proteomes" id="UP001344888">
    <property type="component" value="Unassembled WGS sequence"/>
</dbReference>
<dbReference type="PROSITE" id="PS51841">
    <property type="entry name" value="LTD"/>
    <property type="match status" value="1"/>
</dbReference>
<dbReference type="InterPro" id="IPR001279">
    <property type="entry name" value="Metallo-B-lactamas"/>
</dbReference>
<evidence type="ECO:0000259" key="2">
    <source>
        <dbReference type="PROSITE" id="PS51841"/>
    </source>
</evidence>
<organism evidence="3 4">
    <name type="scientific">Metasolibacillus meyeri</name>
    <dbReference type="NCBI Taxonomy" id="1071052"/>
    <lineage>
        <taxon>Bacteria</taxon>
        <taxon>Bacillati</taxon>
        <taxon>Bacillota</taxon>
        <taxon>Bacilli</taxon>
        <taxon>Bacillales</taxon>
        <taxon>Caryophanaceae</taxon>
        <taxon>Metasolibacillus</taxon>
    </lineage>
</organism>
<dbReference type="Gene3D" id="2.60.40.1260">
    <property type="entry name" value="Lamin Tail domain"/>
    <property type="match status" value="1"/>
</dbReference>
<dbReference type="PANTHER" id="PTHR30619">
    <property type="entry name" value="DNA INTERNALIZATION/COMPETENCE PROTEIN COMEC/REC2"/>
    <property type="match status" value="1"/>
</dbReference>
<keyword evidence="4" id="KW-1185">Reference proteome</keyword>
<accession>A0AAW9NW15</accession>
<dbReference type="InterPro" id="IPR035681">
    <property type="entry name" value="ComA-like_MBL"/>
</dbReference>
<dbReference type="Pfam" id="PF00932">
    <property type="entry name" value="LTD"/>
    <property type="match status" value="1"/>
</dbReference>
<dbReference type="SUPFAM" id="SSF56281">
    <property type="entry name" value="Metallo-hydrolase/oxidoreductase"/>
    <property type="match status" value="1"/>
</dbReference>
<evidence type="ECO:0000313" key="4">
    <source>
        <dbReference type="Proteomes" id="UP001344888"/>
    </source>
</evidence>
<proteinExistence type="predicted"/>
<gene>
    <name evidence="3" type="ORF">P9B03_20480</name>
</gene>
<feature type="signal peptide" evidence="1">
    <location>
        <begin position="1"/>
        <end position="23"/>
    </location>
</feature>
<dbReference type="AlphaFoldDB" id="A0AAW9NW15"/>
<dbReference type="RefSeq" id="WP_326125304.1">
    <property type="nucleotide sequence ID" value="NZ_JARSFG010000047.1"/>
</dbReference>
<dbReference type="Pfam" id="PF00753">
    <property type="entry name" value="Lactamase_B"/>
    <property type="match status" value="1"/>
</dbReference>
<name>A0AAW9NW15_9BACL</name>
<dbReference type="SUPFAM" id="SSF74853">
    <property type="entry name" value="Lamin A/C globular tail domain"/>
    <property type="match status" value="1"/>
</dbReference>
<sequence length="398" mass="42794">MKKIVFSLFAVALLLVGCTIEFQQTEQQSVSGNEMSVHFIDVGQGDSIFIQSPNGKTMLIDGGVKGAGKKVVDYLREQGVKKLDYVVATHPDADHIGGLIAVLNSISIGHFIDSGKVHTSQTFEEMLTLVMDKNIAYNVPEKGDRIDFDKELTTEVIYADENASDNNDASIVLKITYGEVSFLLTGDAGVSIEKQLLQENIQATVLKAGHHGSNTSSSLAFMQAVRPKAVVLSYGQDNKYGHPHAEVIDNALAVESEIYGTAEAGTIVFTTDGVSYETTAAQWTGMGATSLISTKPATKKTQVELVSKDLIDEVVVIQNKGSEPVSLQGWQLVSVEGNQVFNFPNITLQPNSKLSITSGPDAKDGKGILKWTAKQIWSNSGDAAQLINAKGEVVSELE</sequence>
<dbReference type="PROSITE" id="PS51257">
    <property type="entry name" value="PROKAR_LIPOPROTEIN"/>
    <property type="match status" value="1"/>
</dbReference>
<evidence type="ECO:0000256" key="1">
    <source>
        <dbReference type="SAM" id="SignalP"/>
    </source>
</evidence>
<dbReference type="CDD" id="cd07731">
    <property type="entry name" value="ComA-like_MBL-fold"/>
    <property type="match status" value="1"/>
</dbReference>
<protein>
    <submittedName>
        <fullName evidence="3">MBL fold metallo-hydrolase</fullName>
    </submittedName>
</protein>
<dbReference type="InterPro" id="IPR052159">
    <property type="entry name" value="Competence_DNA_uptake"/>
</dbReference>
<feature type="chain" id="PRO_5043387408" evidence="1">
    <location>
        <begin position="24"/>
        <end position="398"/>
    </location>
</feature>
<feature type="domain" description="LTD" evidence="2">
    <location>
        <begin position="299"/>
        <end position="398"/>
    </location>
</feature>
<evidence type="ECO:0000313" key="3">
    <source>
        <dbReference type="EMBL" id="MEC1180831.1"/>
    </source>
</evidence>
<dbReference type="InterPro" id="IPR036866">
    <property type="entry name" value="RibonucZ/Hydroxyglut_hydro"/>
</dbReference>
<comment type="caution">
    <text evidence="3">The sequence shown here is derived from an EMBL/GenBank/DDBJ whole genome shotgun (WGS) entry which is preliminary data.</text>
</comment>
<dbReference type="PANTHER" id="PTHR30619:SF7">
    <property type="entry name" value="BETA-LACTAMASE DOMAIN PROTEIN"/>
    <property type="match status" value="1"/>
</dbReference>
<dbReference type="Gene3D" id="3.60.15.10">
    <property type="entry name" value="Ribonuclease Z/Hydroxyacylglutathione hydrolase-like"/>
    <property type="match status" value="1"/>
</dbReference>
<reference evidence="3 4" key="1">
    <citation type="submission" date="2023-03" db="EMBL/GenBank/DDBJ databases">
        <title>Bacillus Genome Sequencing.</title>
        <authorList>
            <person name="Dunlap C."/>
        </authorList>
    </citation>
    <scope>NUCLEOTIDE SEQUENCE [LARGE SCALE GENOMIC DNA]</scope>
    <source>
        <strain evidence="3 4">B-59205</strain>
    </source>
</reference>
<dbReference type="SMART" id="SM00849">
    <property type="entry name" value="Lactamase_B"/>
    <property type="match status" value="1"/>
</dbReference>